<name>A0ABW7BHX8_9ACTN</name>
<dbReference type="Proteomes" id="UP001604267">
    <property type="component" value="Unassembled WGS sequence"/>
</dbReference>
<evidence type="ECO:0000256" key="2">
    <source>
        <dbReference type="ARBA" id="ARBA00022553"/>
    </source>
</evidence>
<keyword evidence="5" id="KW-1185">Reference proteome</keyword>
<dbReference type="SUPFAM" id="SSF47336">
    <property type="entry name" value="ACP-like"/>
    <property type="match status" value="1"/>
</dbReference>
<dbReference type="Pfam" id="PF00550">
    <property type="entry name" value="PP-binding"/>
    <property type="match status" value="1"/>
</dbReference>
<evidence type="ECO:0000259" key="3">
    <source>
        <dbReference type="PROSITE" id="PS50075"/>
    </source>
</evidence>
<proteinExistence type="predicted"/>
<dbReference type="InterPro" id="IPR020806">
    <property type="entry name" value="PKS_PP-bd"/>
</dbReference>
<dbReference type="Gene3D" id="1.10.1200.10">
    <property type="entry name" value="ACP-like"/>
    <property type="match status" value="1"/>
</dbReference>
<keyword evidence="2" id="KW-0597">Phosphoprotein</keyword>
<keyword evidence="1" id="KW-0596">Phosphopantetheine</keyword>
<evidence type="ECO:0000256" key="1">
    <source>
        <dbReference type="ARBA" id="ARBA00022450"/>
    </source>
</evidence>
<feature type="domain" description="Carrier" evidence="3">
    <location>
        <begin position="5"/>
        <end position="82"/>
    </location>
</feature>
<organism evidence="4 5">
    <name type="scientific">Streptomyces cinerochromogenes</name>
    <dbReference type="NCBI Taxonomy" id="66422"/>
    <lineage>
        <taxon>Bacteria</taxon>
        <taxon>Bacillati</taxon>
        <taxon>Actinomycetota</taxon>
        <taxon>Actinomycetes</taxon>
        <taxon>Kitasatosporales</taxon>
        <taxon>Streptomycetaceae</taxon>
        <taxon>Streptomyces</taxon>
    </lineage>
</organism>
<sequence>MTELPWTSTFEKTLRVHLTLVPTEETIAPDLSLADHGLDSMATVSLILDLEEAFGVTIPDHLLTSSTFGTPAELWSAIASLTLGDSVG</sequence>
<dbReference type="EMBL" id="JBICYV010000021">
    <property type="protein sequence ID" value="MFG3015668.1"/>
    <property type="molecule type" value="Genomic_DNA"/>
</dbReference>
<dbReference type="InterPro" id="IPR009081">
    <property type="entry name" value="PP-bd_ACP"/>
</dbReference>
<reference evidence="4 5" key="1">
    <citation type="submission" date="2024-10" db="EMBL/GenBank/DDBJ databases">
        <title>The Natural Products Discovery Center: Release of the First 8490 Sequenced Strains for Exploring Actinobacteria Biosynthetic Diversity.</title>
        <authorList>
            <person name="Kalkreuter E."/>
            <person name="Kautsar S.A."/>
            <person name="Yang D."/>
            <person name="Bader C.D."/>
            <person name="Teijaro C.N."/>
            <person name="Fluegel L."/>
            <person name="Davis C.M."/>
            <person name="Simpson J.R."/>
            <person name="Lauterbach L."/>
            <person name="Steele A.D."/>
            <person name="Gui C."/>
            <person name="Meng S."/>
            <person name="Li G."/>
            <person name="Viehrig K."/>
            <person name="Ye F."/>
            <person name="Su P."/>
            <person name="Kiefer A.F."/>
            <person name="Nichols A."/>
            <person name="Cepeda A.J."/>
            <person name="Yan W."/>
            <person name="Fan B."/>
            <person name="Jiang Y."/>
            <person name="Adhikari A."/>
            <person name="Zheng C.-J."/>
            <person name="Schuster L."/>
            <person name="Cowan T.M."/>
            <person name="Smanski M.J."/>
            <person name="Chevrette M.G."/>
            <person name="De Carvalho L.P.S."/>
            <person name="Shen B."/>
        </authorList>
    </citation>
    <scope>NUCLEOTIDE SEQUENCE [LARGE SCALE GENOMIC DNA]</scope>
    <source>
        <strain evidence="4 5">NPDC048320</strain>
    </source>
</reference>
<dbReference type="PROSITE" id="PS50075">
    <property type="entry name" value="CARRIER"/>
    <property type="match status" value="1"/>
</dbReference>
<accession>A0ABW7BHX8</accession>
<protein>
    <submittedName>
        <fullName evidence="4">Phosphopantetheine-binding protein</fullName>
    </submittedName>
</protein>
<dbReference type="SMART" id="SM00823">
    <property type="entry name" value="PKS_PP"/>
    <property type="match status" value="1"/>
</dbReference>
<comment type="caution">
    <text evidence="4">The sequence shown here is derived from an EMBL/GenBank/DDBJ whole genome shotgun (WGS) entry which is preliminary data.</text>
</comment>
<evidence type="ECO:0000313" key="5">
    <source>
        <dbReference type="Proteomes" id="UP001604267"/>
    </source>
</evidence>
<evidence type="ECO:0000313" key="4">
    <source>
        <dbReference type="EMBL" id="MFG3015668.1"/>
    </source>
</evidence>
<dbReference type="RefSeq" id="WP_392823566.1">
    <property type="nucleotide sequence ID" value="NZ_JBICYV010000021.1"/>
</dbReference>
<gene>
    <name evidence="4" type="ORF">ACGFZB_35545</name>
</gene>
<dbReference type="InterPro" id="IPR036736">
    <property type="entry name" value="ACP-like_sf"/>
</dbReference>